<dbReference type="OrthoDB" id="2192445at2"/>
<gene>
    <name evidence="2" type="ORF">FC89_GL001258</name>
</gene>
<organism evidence="2 3">
    <name type="scientific">Liquorilactobacillus ghanensis DSM 18630</name>
    <dbReference type="NCBI Taxonomy" id="1423750"/>
    <lineage>
        <taxon>Bacteria</taxon>
        <taxon>Bacillati</taxon>
        <taxon>Bacillota</taxon>
        <taxon>Bacilli</taxon>
        <taxon>Lactobacillales</taxon>
        <taxon>Lactobacillaceae</taxon>
        <taxon>Liquorilactobacillus</taxon>
    </lineage>
</organism>
<proteinExistence type="predicted"/>
<feature type="transmembrane region" description="Helical" evidence="1">
    <location>
        <begin position="25"/>
        <end position="42"/>
    </location>
</feature>
<dbReference type="InterPro" id="IPR046503">
    <property type="entry name" value="DUF6681"/>
</dbReference>
<evidence type="ECO:0000313" key="2">
    <source>
        <dbReference type="EMBL" id="KRM05556.1"/>
    </source>
</evidence>
<feature type="transmembrane region" description="Helical" evidence="1">
    <location>
        <begin position="54"/>
        <end position="75"/>
    </location>
</feature>
<reference evidence="2 3" key="1">
    <citation type="journal article" date="2015" name="Genome Announc.">
        <title>Expanding the biotechnology potential of lactobacilli through comparative genomics of 213 strains and associated genera.</title>
        <authorList>
            <person name="Sun Z."/>
            <person name="Harris H.M."/>
            <person name="McCann A."/>
            <person name="Guo C."/>
            <person name="Argimon S."/>
            <person name="Zhang W."/>
            <person name="Yang X."/>
            <person name="Jeffery I.B."/>
            <person name="Cooney J.C."/>
            <person name="Kagawa T.F."/>
            <person name="Liu W."/>
            <person name="Song Y."/>
            <person name="Salvetti E."/>
            <person name="Wrobel A."/>
            <person name="Rasinkangas P."/>
            <person name="Parkhill J."/>
            <person name="Rea M.C."/>
            <person name="O'Sullivan O."/>
            <person name="Ritari J."/>
            <person name="Douillard F.P."/>
            <person name="Paul Ross R."/>
            <person name="Yang R."/>
            <person name="Briner A.E."/>
            <person name="Felis G.E."/>
            <person name="de Vos W.M."/>
            <person name="Barrangou R."/>
            <person name="Klaenhammer T.R."/>
            <person name="Caufield P.W."/>
            <person name="Cui Y."/>
            <person name="Zhang H."/>
            <person name="O'Toole P.W."/>
        </authorList>
    </citation>
    <scope>NUCLEOTIDE SEQUENCE [LARGE SCALE GENOMIC DNA]</scope>
    <source>
        <strain evidence="2 3">DSM 18630</strain>
    </source>
</reference>
<comment type="caution">
    <text evidence="2">The sequence shown here is derived from an EMBL/GenBank/DDBJ whole genome shotgun (WGS) entry which is preliminary data.</text>
</comment>
<dbReference type="STRING" id="1423750.FC89_GL001258"/>
<dbReference type="RefSeq" id="WP_057872001.1">
    <property type="nucleotide sequence ID" value="NZ_AZGB01000018.1"/>
</dbReference>
<dbReference type="EMBL" id="AZGB01000018">
    <property type="protein sequence ID" value="KRM05556.1"/>
    <property type="molecule type" value="Genomic_DNA"/>
</dbReference>
<keyword evidence="1" id="KW-1133">Transmembrane helix</keyword>
<keyword evidence="1" id="KW-0812">Transmembrane</keyword>
<name>A0A0R1VQF4_9LACO</name>
<evidence type="ECO:0000256" key="1">
    <source>
        <dbReference type="SAM" id="Phobius"/>
    </source>
</evidence>
<sequence length="277" mass="31354">MFSIIGMINGYLGYINMNVRLKNQVYTVLGSVGDCYLLYVAYRFFANGFWLRGLLFVLAFLGLGYLAYLNLIYYFTKKNSKLDFTPWLEKTLHLKPRPVPTEGSRRPQPGFVQTNGLFTNEKVLPAEISSSLQQQQTLQQIVEQLVAQNYLKLDYAGMSDDQILRNGQTVAALNQPVALPYYELQHQGEQLLLAGGINQMEKKVLGQIKTVGLMPVAAASQRYQLYAATVTVQGGPVKFAGRSSVMVEQRPYTVKLQLAYRPKNENKEIKQSRQNKH</sequence>
<protein>
    <submittedName>
        <fullName evidence="2">Uncharacterized protein</fullName>
    </submittedName>
</protein>
<dbReference type="AlphaFoldDB" id="A0A0R1VQF4"/>
<dbReference type="PATRIC" id="fig|1423750.3.peg.1287"/>
<dbReference type="Proteomes" id="UP000051451">
    <property type="component" value="Unassembled WGS sequence"/>
</dbReference>
<keyword evidence="3" id="KW-1185">Reference proteome</keyword>
<evidence type="ECO:0000313" key="3">
    <source>
        <dbReference type="Proteomes" id="UP000051451"/>
    </source>
</evidence>
<keyword evidence="1" id="KW-0472">Membrane</keyword>
<dbReference type="Pfam" id="PF20386">
    <property type="entry name" value="DUF6681"/>
    <property type="match status" value="1"/>
</dbReference>
<dbReference type="GeneID" id="98319271"/>
<accession>A0A0R1VQF4</accession>